<dbReference type="InterPro" id="IPR029058">
    <property type="entry name" value="AB_hydrolase_fold"/>
</dbReference>
<evidence type="ECO:0000313" key="5">
    <source>
        <dbReference type="EMBL" id="KAF1928891.1"/>
    </source>
</evidence>
<comment type="similarity">
    <text evidence="1">Belongs to the AB hydrolase superfamily. Lipase family. Class 3 subfamily.</text>
</comment>
<proteinExistence type="inferred from homology"/>
<dbReference type="Gene3D" id="3.40.50.1820">
    <property type="entry name" value="alpha/beta hydrolase"/>
    <property type="match status" value="1"/>
</dbReference>
<keyword evidence="6" id="KW-1185">Reference proteome</keyword>
<dbReference type="Proteomes" id="UP000800082">
    <property type="component" value="Unassembled WGS sequence"/>
</dbReference>
<evidence type="ECO:0000256" key="3">
    <source>
        <dbReference type="ARBA" id="ARBA00048461"/>
    </source>
</evidence>
<keyword evidence="5" id="KW-0378">Hydrolase</keyword>
<comment type="catalytic activity">
    <reaction evidence="2">
        <text>a diacylglycerol + H2O = a monoacylglycerol + a fatty acid + H(+)</text>
        <dbReference type="Rhea" id="RHEA:32731"/>
        <dbReference type="ChEBI" id="CHEBI:15377"/>
        <dbReference type="ChEBI" id="CHEBI:15378"/>
        <dbReference type="ChEBI" id="CHEBI:17408"/>
        <dbReference type="ChEBI" id="CHEBI:18035"/>
        <dbReference type="ChEBI" id="CHEBI:28868"/>
    </reaction>
</comment>
<dbReference type="PANTHER" id="PTHR45856:SF24">
    <property type="entry name" value="FUNGAL LIPASE-LIKE DOMAIN-CONTAINING PROTEIN"/>
    <property type="match status" value="1"/>
</dbReference>
<evidence type="ECO:0000259" key="4">
    <source>
        <dbReference type="Pfam" id="PF01764"/>
    </source>
</evidence>
<dbReference type="SUPFAM" id="SSF53474">
    <property type="entry name" value="alpha/beta-Hydrolases"/>
    <property type="match status" value="1"/>
</dbReference>
<dbReference type="EMBL" id="ML978967">
    <property type="protein sequence ID" value="KAF1928891.1"/>
    <property type="molecule type" value="Genomic_DNA"/>
</dbReference>
<accession>A0A6A5RKE5</accession>
<sequence>MAHLPSSVRSGFSTFGKQDAPSAEQLLRDLEQPHSRVAENLDPAKVDAIEKSTEFFKRIVCPSKALSRRRTLFAWTFGSCAVSAKSVGLNKSGATSTVFRDVSAHIDNILQDASVVEPTSNTVVRYLEKLEEIPNHRFRTEQLQHFNGSRIDWTLISMAADASFAAYKDYNHAENTLLSRIARDRKFMTLSVIDLDQTRALVVSIRGTVTKDDWMLNFNNKPKHAPRLLNGQLKWHEGFLTVAEAMEPHLTKQIKELLKHEGPIDSVLFSGHSAGGAVAQIFYAMSMSRLYDLAGVVTGFKQVHCITFGTPPVASVVLHEQQLGQCPKPGRFWSVINEGDPVPQAQEEFMKRLIEVYVLELSDLRTRYPEEVPVPAGHFRASGHTIVLKIEDPDDESEEDVEIRAYMTSSRTLETMLFGNAFEHSCELYKYRVMQLARSASVEHISEDDKSEEIVIEVGPFTE</sequence>
<reference evidence="5" key="1">
    <citation type="journal article" date="2020" name="Stud. Mycol.">
        <title>101 Dothideomycetes genomes: a test case for predicting lifestyles and emergence of pathogens.</title>
        <authorList>
            <person name="Haridas S."/>
            <person name="Albert R."/>
            <person name="Binder M."/>
            <person name="Bloem J."/>
            <person name="Labutti K."/>
            <person name="Salamov A."/>
            <person name="Andreopoulos B."/>
            <person name="Baker S."/>
            <person name="Barry K."/>
            <person name="Bills G."/>
            <person name="Bluhm B."/>
            <person name="Cannon C."/>
            <person name="Castanera R."/>
            <person name="Culley D."/>
            <person name="Daum C."/>
            <person name="Ezra D."/>
            <person name="Gonzalez J."/>
            <person name="Henrissat B."/>
            <person name="Kuo A."/>
            <person name="Liang C."/>
            <person name="Lipzen A."/>
            <person name="Lutzoni F."/>
            <person name="Magnuson J."/>
            <person name="Mondo S."/>
            <person name="Nolan M."/>
            <person name="Ohm R."/>
            <person name="Pangilinan J."/>
            <person name="Park H.-J."/>
            <person name="Ramirez L."/>
            <person name="Alfaro M."/>
            <person name="Sun H."/>
            <person name="Tritt A."/>
            <person name="Yoshinaga Y."/>
            <person name="Zwiers L.-H."/>
            <person name="Turgeon B."/>
            <person name="Goodwin S."/>
            <person name="Spatafora J."/>
            <person name="Crous P."/>
            <person name="Grigoriev I."/>
        </authorList>
    </citation>
    <scope>NUCLEOTIDE SEQUENCE</scope>
    <source>
        <strain evidence="5">CBS 183.55</strain>
    </source>
</reference>
<dbReference type="RefSeq" id="XP_033449139.1">
    <property type="nucleotide sequence ID" value="XM_033594713.1"/>
</dbReference>
<dbReference type="GO" id="GO:0016787">
    <property type="term" value="F:hydrolase activity"/>
    <property type="evidence" value="ECO:0007669"/>
    <property type="project" value="UniProtKB-KW"/>
</dbReference>
<evidence type="ECO:0000313" key="6">
    <source>
        <dbReference type="Proteomes" id="UP000800082"/>
    </source>
</evidence>
<dbReference type="InterPro" id="IPR002921">
    <property type="entry name" value="Fungal_lipase-type"/>
</dbReference>
<dbReference type="Pfam" id="PF01764">
    <property type="entry name" value="Lipase_3"/>
    <property type="match status" value="1"/>
</dbReference>
<evidence type="ECO:0000256" key="2">
    <source>
        <dbReference type="ARBA" id="ARBA00047591"/>
    </source>
</evidence>
<dbReference type="OrthoDB" id="3791445at2759"/>
<dbReference type="InterPro" id="IPR051218">
    <property type="entry name" value="Sec_MonoDiacylglyc_Lipase"/>
</dbReference>
<dbReference type="PANTHER" id="PTHR45856">
    <property type="entry name" value="ALPHA/BETA-HYDROLASES SUPERFAMILY PROTEIN"/>
    <property type="match status" value="1"/>
</dbReference>
<evidence type="ECO:0000256" key="1">
    <source>
        <dbReference type="ARBA" id="ARBA00043996"/>
    </source>
</evidence>
<dbReference type="CDD" id="cd00519">
    <property type="entry name" value="Lipase_3"/>
    <property type="match status" value="1"/>
</dbReference>
<name>A0A6A5RKE5_9PLEO</name>
<feature type="domain" description="Fungal lipase-type" evidence="4">
    <location>
        <begin position="202"/>
        <end position="346"/>
    </location>
</feature>
<gene>
    <name evidence="5" type="ORF">M421DRAFT_4724</name>
</gene>
<organism evidence="5 6">
    <name type="scientific">Didymella exigua CBS 183.55</name>
    <dbReference type="NCBI Taxonomy" id="1150837"/>
    <lineage>
        <taxon>Eukaryota</taxon>
        <taxon>Fungi</taxon>
        <taxon>Dikarya</taxon>
        <taxon>Ascomycota</taxon>
        <taxon>Pezizomycotina</taxon>
        <taxon>Dothideomycetes</taxon>
        <taxon>Pleosporomycetidae</taxon>
        <taxon>Pleosporales</taxon>
        <taxon>Pleosporineae</taxon>
        <taxon>Didymellaceae</taxon>
        <taxon>Didymella</taxon>
    </lineage>
</organism>
<dbReference type="AlphaFoldDB" id="A0A6A5RKE5"/>
<dbReference type="GO" id="GO:0006629">
    <property type="term" value="P:lipid metabolic process"/>
    <property type="evidence" value="ECO:0007669"/>
    <property type="project" value="InterPro"/>
</dbReference>
<comment type="catalytic activity">
    <reaction evidence="3">
        <text>a monoacylglycerol + H2O = glycerol + a fatty acid + H(+)</text>
        <dbReference type="Rhea" id="RHEA:15245"/>
        <dbReference type="ChEBI" id="CHEBI:15377"/>
        <dbReference type="ChEBI" id="CHEBI:15378"/>
        <dbReference type="ChEBI" id="CHEBI:17408"/>
        <dbReference type="ChEBI" id="CHEBI:17754"/>
        <dbReference type="ChEBI" id="CHEBI:28868"/>
    </reaction>
</comment>
<protein>
    <submittedName>
        <fullName evidence="5">Alpha/beta-hydrolase</fullName>
    </submittedName>
</protein>
<dbReference type="GeneID" id="54352381"/>